<evidence type="ECO:0000256" key="3">
    <source>
        <dbReference type="HAMAP-Rule" id="MF_00385"/>
    </source>
</evidence>
<name>A0AAD1EXE4_9FLAO</name>
<dbReference type="EMBL" id="AP013293">
    <property type="protein sequence ID" value="BAO66369.1"/>
    <property type="molecule type" value="Genomic_DNA"/>
</dbReference>
<sequence length="113" mass="13229">MSTKIRLQRKGRKKKAFYTIVVSNSRSPRDGKFIEKIGFYNPNTKPYTISINIDKAVNWLIKGAQPTCTVKSLFLFKGIFFKKYLINGIKKKGFSNLDIKNKFKIWINKNELY</sequence>
<dbReference type="InterPro" id="IPR023803">
    <property type="entry name" value="Ribosomal_bS16_dom_sf"/>
</dbReference>
<dbReference type="Pfam" id="PF00886">
    <property type="entry name" value="Ribosomal_S16"/>
    <property type="match status" value="1"/>
</dbReference>
<dbReference type="GO" id="GO:0005737">
    <property type="term" value="C:cytoplasm"/>
    <property type="evidence" value="ECO:0007669"/>
    <property type="project" value="UniProtKB-ARBA"/>
</dbReference>
<dbReference type="PANTHER" id="PTHR12919">
    <property type="entry name" value="30S RIBOSOMAL PROTEIN S16"/>
    <property type="match status" value="1"/>
</dbReference>
<dbReference type="InterPro" id="IPR000307">
    <property type="entry name" value="Ribosomal_bS16"/>
</dbReference>
<evidence type="ECO:0000256" key="2">
    <source>
        <dbReference type="ARBA" id="ARBA00023274"/>
    </source>
</evidence>
<dbReference type="GO" id="GO:0015935">
    <property type="term" value="C:small ribosomal subunit"/>
    <property type="evidence" value="ECO:0007669"/>
    <property type="project" value="TreeGrafter"/>
</dbReference>
<dbReference type="Gene3D" id="3.30.1320.10">
    <property type="match status" value="1"/>
</dbReference>
<dbReference type="RefSeq" id="WP_041093996.1">
    <property type="nucleotide sequence ID" value="NZ_AP013293.1"/>
</dbReference>
<dbReference type="Proteomes" id="UP000031659">
    <property type="component" value="Chromosome"/>
</dbReference>
<evidence type="ECO:0000313" key="4">
    <source>
        <dbReference type="EMBL" id="BAO66369.1"/>
    </source>
</evidence>
<dbReference type="NCBIfam" id="TIGR00002">
    <property type="entry name" value="S16"/>
    <property type="match status" value="1"/>
</dbReference>
<organism evidence="4 5">
    <name type="scientific">Candidatus Karelsulcia muelleri PSPU</name>
    <dbReference type="NCBI Taxonomy" id="1189303"/>
    <lineage>
        <taxon>Bacteria</taxon>
        <taxon>Pseudomonadati</taxon>
        <taxon>Bacteroidota</taxon>
        <taxon>Flavobacteriia</taxon>
        <taxon>Flavobacteriales</taxon>
        <taxon>Candidatus Karelsulcia</taxon>
    </lineage>
</organism>
<comment type="similarity">
    <text evidence="3">Belongs to the bacterial ribosomal protein bS16 family.</text>
</comment>
<dbReference type="AlphaFoldDB" id="A0AAD1EXE4"/>
<dbReference type="SUPFAM" id="SSF54565">
    <property type="entry name" value="Ribosomal protein S16"/>
    <property type="match status" value="1"/>
</dbReference>
<evidence type="ECO:0000313" key="5">
    <source>
        <dbReference type="Proteomes" id="UP000031659"/>
    </source>
</evidence>
<gene>
    <name evidence="3 4" type="primary">rpsP</name>
    <name evidence="4" type="ORF">SMPSPU_221</name>
</gene>
<reference evidence="4 5" key="1">
    <citation type="journal article" date="2014" name="ISME J.">
        <title>Swapping symbionts in spittlebugs: evolutionary replacement of a reduced genome symbiont.</title>
        <authorList>
            <person name="Koga R."/>
            <person name="Moran N.A."/>
        </authorList>
    </citation>
    <scope>NUCLEOTIDE SEQUENCE [LARGE SCALE GENOMIC DNA]</scope>
    <source>
        <strain evidence="4 5">PSPU</strain>
    </source>
</reference>
<evidence type="ECO:0000256" key="1">
    <source>
        <dbReference type="ARBA" id="ARBA00022980"/>
    </source>
</evidence>
<accession>A0AAD1EXE4</accession>
<dbReference type="KEGG" id="smup:SMPSPU_221"/>
<keyword evidence="2 3" id="KW-0687">Ribonucleoprotein</keyword>
<dbReference type="GO" id="GO:0006412">
    <property type="term" value="P:translation"/>
    <property type="evidence" value="ECO:0007669"/>
    <property type="project" value="UniProtKB-UniRule"/>
</dbReference>
<protein>
    <recommendedName>
        <fullName evidence="3">Small ribosomal subunit protein bS16</fullName>
    </recommendedName>
</protein>
<dbReference type="GO" id="GO:0003735">
    <property type="term" value="F:structural constituent of ribosome"/>
    <property type="evidence" value="ECO:0007669"/>
    <property type="project" value="InterPro"/>
</dbReference>
<keyword evidence="1 3" id="KW-0689">Ribosomal protein</keyword>
<proteinExistence type="inferred from homology"/>
<dbReference type="PANTHER" id="PTHR12919:SF20">
    <property type="entry name" value="SMALL RIBOSOMAL SUBUNIT PROTEIN BS16M"/>
    <property type="match status" value="1"/>
</dbReference>
<dbReference type="HAMAP" id="MF_00385">
    <property type="entry name" value="Ribosomal_bS16"/>
    <property type="match status" value="1"/>
</dbReference>